<reference evidence="2 3" key="1">
    <citation type="submission" date="2021-03" db="EMBL/GenBank/DDBJ databases">
        <title>Fibrella sp. HMF5405 genome sequencing and assembly.</title>
        <authorList>
            <person name="Kang H."/>
            <person name="Kim H."/>
            <person name="Bae S."/>
            <person name="Joh K."/>
        </authorList>
    </citation>
    <scope>NUCLEOTIDE SEQUENCE [LARGE SCALE GENOMIC DNA]</scope>
    <source>
        <strain evidence="2 3">HMF5405</strain>
    </source>
</reference>
<accession>A0ABS3JCU6</accession>
<keyword evidence="3" id="KW-1185">Reference proteome</keyword>
<evidence type="ECO:0008006" key="4">
    <source>
        <dbReference type="Google" id="ProtNLM"/>
    </source>
</evidence>
<organism evidence="2 3">
    <name type="scientific">Fibrella forsythiae</name>
    <dbReference type="NCBI Taxonomy" id="2817061"/>
    <lineage>
        <taxon>Bacteria</taxon>
        <taxon>Pseudomonadati</taxon>
        <taxon>Bacteroidota</taxon>
        <taxon>Cytophagia</taxon>
        <taxon>Cytophagales</taxon>
        <taxon>Spirosomataceae</taxon>
        <taxon>Fibrella</taxon>
    </lineage>
</organism>
<feature type="signal peptide" evidence="1">
    <location>
        <begin position="1"/>
        <end position="19"/>
    </location>
</feature>
<dbReference type="EMBL" id="JAFMYW010000001">
    <property type="protein sequence ID" value="MBO0947263.1"/>
    <property type="molecule type" value="Genomic_DNA"/>
</dbReference>
<keyword evidence="1" id="KW-0732">Signal</keyword>
<gene>
    <name evidence="2" type="ORF">J2I46_01630</name>
</gene>
<evidence type="ECO:0000313" key="2">
    <source>
        <dbReference type="EMBL" id="MBO0947263.1"/>
    </source>
</evidence>
<dbReference type="PROSITE" id="PS51257">
    <property type="entry name" value="PROKAR_LIPOPROTEIN"/>
    <property type="match status" value="1"/>
</dbReference>
<proteinExistence type="predicted"/>
<feature type="chain" id="PRO_5046193666" description="DUF4377 domain-containing protein" evidence="1">
    <location>
        <begin position="20"/>
        <end position="105"/>
    </location>
</feature>
<evidence type="ECO:0000256" key="1">
    <source>
        <dbReference type="SAM" id="SignalP"/>
    </source>
</evidence>
<sequence length="105" mass="11746">MKRVFYLLLLLGSSMSCHKDGVDAIQEANATIISDVSGPYAGCSYNYALLLEGDAEFHFHYTKDVPQAFSKPGTLVRIQYKLDESCKEQTPRPTNIITITSIRSR</sequence>
<protein>
    <recommendedName>
        <fullName evidence="4">DUF4377 domain-containing protein</fullName>
    </recommendedName>
</protein>
<comment type="caution">
    <text evidence="2">The sequence shown here is derived from an EMBL/GenBank/DDBJ whole genome shotgun (WGS) entry which is preliminary data.</text>
</comment>
<name>A0ABS3JCU6_9BACT</name>
<dbReference type="RefSeq" id="WP_207327179.1">
    <property type="nucleotide sequence ID" value="NZ_JAFMYW010000001.1"/>
</dbReference>
<evidence type="ECO:0000313" key="3">
    <source>
        <dbReference type="Proteomes" id="UP000664628"/>
    </source>
</evidence>
<dbReference type="Proteomes" id="UP000664628">
    <property type="component" value="Unassembled WGS sequence"/>
</dbReference>